<dbReference type="AlphaFoldDB" id="A0AAG5DCH1"/>
<name>A0AAG5DCH1_ANOAO</name>
<dbReference type="Proteomes" id="UP000075880">
    <property type="component" value="Unassembled WGS sequence"/>
</dbReference>
<dbReference type="SUPFAM" id="SSF51735">
    <property type="entry name" value="NAD(P)-binding Rossmann-fold domains"/>
    <property type="match status" value="1"/>
</dbReference>
<reference evidence="4" key="1">
    <citation type="submission" date="2024-04" db="UniProtKB">
        <authorList>
            <consortium name="EnsemblMetazoa"/>
        </authorList>
    </citation>
    <scope>IDENTIFICATION</scope>
    <source>
        <strain evidence="4">EBRO</strain>
    </source>
</reference>
<evidence type="ECO:0000256" key="1">
    <source>
        <dbReference type="ARBA" id="ARBA00006484"/>
    </source>
</evidence>
<dbReference type="Gene3D" id="3.40.50.720">
    <property type="entry name" value="NAD(P)-binding Rossmann-like Domain"/>
    <property type="match status" value="1"/>
</dbReference>
<proteinExistence type="inferred from homology"/>
<dbReference type="FunFam" id="3.40.50.720:FF:000047">
    <property type="entry name" value="NADP-dependent L-serine/L-allo-threonine dehydrogenase"/>
    <property type="match status" value="1"/>
</dbReference>
<dbReference type="PRINTS" id="PR00080">
    <property type="entry name" value="SDRFAMILY"/>
</dbReference>
<dbReference type="PANTHER" id="PTHR43115:SF4">
    <property type="entry name" value="DEHYDROGENASE_REDUCTASE SDR FAMILY MEMBER 11"/>
    <property type="match status" value="1"/>
</dbReference>
<evidence type="ECO:0000256" key="3">
    <source>
        <dbReference type="RuleBase" id="RU000363"/>
    </source>
</evidence>
<dbReference type="PRINTS" id="PR00081">
    <property type="entry name" value="GDHRDH"/>
</dbReference>
<dbReference type="Pfam" id="PF00106">
    <property type="entry name" value="adh_short"/>
    <property type="match status" value="1"/>
</dbReference>
<evidence type="ECO:0000313" key="5">
    <source>
        <dbReference type="Proteomes" id="UP000075880"/>
    </source>
</evidence>
<dbReference type="PANTHER" id="PTHR43115">
    <property type="entry name" value="DEHYDROGENASE/REDUCTASE SDR FAMILY MEMBER 11"/>
    <property type="match status" value="1"/>
</dbReference>
<accession>A0AAG5DCH1</accession>
<protein>
    <recommendedName>
        <fullName evidence="6">Dehydrogenase</fullName>
    </recommendedName>
</protein>
<keyword evidence="2" id="KW-0560">Oxidoreductase</keyword>
<dbReference type="InterPro" id="IPR002347">
    <property type="entry name" value="SDR_fam"/>
</dbReference>
<evidence type="ECO:0000256" key="2">
    <source>
        <dbReference type="ARBA" id="ARBA00023002"/>
    </source>
</evidence>
<evidence type="ECO:0008006" key="6">
    <source>
        <dbReference type="Google" id="ProtNLM"/>
    </source>
</evidence>
<dbReference type="GO" id="GO:0016616">
    <property type="term" value="F:oxidoreductase activity, acting on the CH-OH group of donors, NAD or NADP as acceptor"/>
    <property type="evidence" value="ECO:0007669"/>
    <property type="project" value="UniProtKB-ARBA"/>
</dbReference>
<sequence length="270" mass="29691">MDRWVGKVAVVTGASSGIGAAIVKALAEAGMITIGLARRVERVDELKKELPVEAADRLHAFRCDVTKEEDILAAFKHVEEVYGGVDVLVNNAGIARPSVQLFTPNNTTQLREVVDTNLMGLALCSREAFQSMKRRSVDGHIVNINSVLGHYVPAHATFNIYGPTKYGVTALTETMRHELRLAGTKIKVTVSKRIVWTYLCRWQTVITFVHQLQSISPGLVRTEAVPSVLLTGEMPILEPEDIADAILYVLGTPPRVQVHELTVRPVGEFM</sequence>
<dbReference type="EnsemblMetazoa" id="ENSAATROPT009892">
    <property type="protein sequence ID" value="ENSAATROPP008947"/>
    <property type="gene ID" value="ENSAATROPG008058"/>
</dbReference>
<evidence type="ECO:0000313" key="4">
    <source>
        <dbReference type="EnsemblMetazoa" id="ENSAATROPP008947"/>
    </source>
</evidence>
<dbReference type="InterPro" id="IPR036291">
    <property type="entry name" value="NAD(P)-bd_dom_sf"/>
</dbReference>
<organism evidence="4 5">
    <name type="scientific">Anopheles atroparvus</name>
    <name type="common">European mosquito</name>
    <dbReference type="NCBI Taxonomy" id="41427"/>
    <lineage>
        <taxon>Eukaryota</taxon>
        <taxon>Metazoa</taxon>
        <taxon>Ecdysozoa</taxon>
        <taxon>Arthropoda</taxon>
        <taxon>Hexapoda</taxon>
        <taxon>Insecta</taxon>
        <taxon>Pterygota</taxon>
        <taxon>Neoptera</taxon>
        <taxon>Endopterygota</taxon>
        <taxon>Diptera</taxon>
        <taxon>Nematocera</taxon>
        <taxon>Culicoidea</taxon>
        <taxon>Culicidae</taxon>
        <taxon>Anophelinae</taxon>
        <taxon>Anopheles</taxon>
    </lineage>
</organism>
<keyword evidence="5" id="KW-1185">Reference proteome</keyword>
<comment type="similarity">
    <text evidence="1 3">Belongs to the short-chain dehydrogenases/reductases (SDR) family.</text>
</comment>